<dbReference type="PANTHER" id="PTHR43199">
    <property type="entry name" value="GLUTATHIONE HYDROLASE"/>
    <property type="match status" value="1"/>
</dbReference>
<dbReference type="InterPro" id="IPR051792">
    <property type="entry name" value="GGT_bact"/>
</dbReference>
<evidence type="ECO:0000256" key="3">
    <source>
        <dbReference type="ARBA" id="ARBA00022801"/>
    </source>
</evidence>
<dbReference type="EC" id="2.3.2.2" evidence="6"/>
<comment type="similarity">
    <text evidence="1">Belongs to the gamma-glutamyltransferase family.</text>
</comment>
<organism evidence="6 7">
    <name type="scientific">Muricoccus pecuniae</name>
    <dbReference type="NCBI Taxonomy" id="693023"/>
    <lineage>
        <taxon>Bacteria</taxon>
        <taxon>Pseudomonadati</taxon>
        <taxon>Pseudomonadota</taxon>
        <taxon>Alphaproteobacteria</taxon>
        <taxon>Acetobacterales</taxon>
        <taxon>Roseomonadaceae</taxon>
        <taxon>Muricoccus</taxon>
    </lineage>
</organism>
<evidence type="ECO:0000256" key="5">
    <source>
        <dbReference type="SAM" id="SignalP"/>
    </source>
</evidence>
<keyword evidence="4" id="KW-0865">Zymogen</keyword>
<name>A0A840XZ90_9PROT</name>
<dbReference type="InterPro" id="IPR029055">
    <property type="entry name" value="Ntn_hydrolases_N"/>
</dbReference>
<keyword evidence="6" id="KW-0012">Acyltransferase</keyword>
<protein>
    <submittedName>
        <fullName evidence="6">Gamma-glutamyltranspeptidase/glutathione hydrolase</fullName>
        <ecNumber evidence="6">2.3.2.2</ecNumber>
        <ecNumber evidence="6">3.4.19.13</ecNumber>
    </submittedName>
</protein>
<proteinExistence type="inferred from homology"/>
<keyword evidence="5" id="KW-0732">Signal</keyword>
<dbReference type="Proteomes" id="UP000580654">
    <property type="component" value="Unassembled WGS sequence"/>
</dbReference>
<keyword evidence="3 6" id="KW-0378">Hydrolase</keyword>
<dbReference type="SUPFAM" id="SSF56235">
    <property type="entry name" value="N-terminal nucleophile aminohydrolases (Ntn hydrolases)"/>
    <property type="match status" value="1"/>
</dbReference>
<evidence type="ECO:0000256" key="4">
    <source>
        <dbReference type="ARBA" id="ARBA00023145"/>
    </source>
</evidence>
<dbReference type="Pfam" id="PF01019">
    <property type="entry name" value="G_glu_transpept"/>
    <property type="match status" value="1"/>
</dbReference>
<feature type="chain" id="PRO_5032963073" evidence="5">
    <location>
        <begin position="25"/>
        <end position="459"/>
    </location>
</feature>
<dbReference type="PRINTS" id="PR01210">
    <property type="entry name" value="GGTRANSPTASE"/>
</dbReference>
<dbReference type="GO" id="GO:0103068">
    <property type="term" value="F:leukotriene C4 gamma-glutamyl transferase activity"/>
    <property type="evidence" value="ECO:0007669"/>
    <property type="project" value="UniProtKB-EC"/>
</dbReference>
<dbReference type="GO" id="GO:0036374">
    <property type="term" value="F:glutathione hydrolase activity"/>
    <property type="evidence" value="ECO:0007669"/>
    <property type="project" value="UniProtKB-EC"/>
</dbReference>
<gene>
    <name evidence="6" type="ORF">FHS87_000615</name>
</gene>
<dbReference type="Gene3D" id="3.60.20.40">
    <property type="match status" value="1"/>
</dbReference>
<dbReference type="PANTHER" id="PTHR43199:SF1">
    <property type="entry name" value="GLUTATHIONE HYDROLASE PROENZYME"/>
    <property type="match status" value="1"/>
</dbReference>
<dbReference type="InterPro" id="IPR043137">
    <property type="entry name" value="GGT_ssub_C"/>
</dbReference>
<dbReference type="RefSeq" id="WP_184513722.1">
    <property type="nucleotide sequence ID" value="NZ_JACIJD010000002.1"/>
</dbReference>
<evidence type="ECO:0000256" key="1">
    <source>
        <dbReference type="ARBA" id="ARBA00009381"/>
    </source>
</evidence>
<accession>A0A840XZ90</accession>
<keyword evidence="7" id="KW-1185">Reference proteome</keyword>
<evidence type="ECO:0000313" key="6">
    <source>
        <dbReference type="EMBL" id="MBB5692600.1"/>
    </source>
</evidence>
<dbReference type="EMBL" id="JACIJD010000002">
    <property type="protein sequence ID" value="MBB5692600.1"/>
    <property type="molecule type" value="Genomic_DNA"/>
</dbReference>
<keyword evidence="2 6" id="KW-0808">Transferase</keyword>
<feature type="signal peptide" evidence="5">
    <location>
        <begin position="1"/>
        <end position="24"/>
    </location>
</feature>
<evidence type="ECO:0000256" key="2">
    <source>
        <dbReference type="ARBA" id="ARBA00022679"/>
    </source>
</evidence>
<sequence>MASARGFRMGGTLFRVPPRRPAMAALALSLAALTGCSTVERVGNALTGGSSAQPGQQGYVRGFLGNVAAEEPRAAIVARDVLSAGGSAADAAVAAGFTLAVTLPSRAGLGGGGACLGYDPRRNEVEAFLFQPGARAAVPSGADRPAAVPMMARGLFALHARQGRLPFERTIAPAEGLARFGTPVSRAFATDLAAVSGPLLADPVSRAVFAPGGNPVAEGTPLAQQDLATTLAALRTAGVGDFHQGGLARRVEEASAAAGGFLTVPEMRAAVPQAVPPAQERLGADVLSVLPASADGGATLAAFRAAAAGGAAPAVAGSFGASTSLVVQDRDGGAVACAFTMNNLFGTGRMVPGMGFLLAPAPGMGSVQAPPLGAILVVNTNVKTMRYAGAGSGQGAAPAAAGGPAALHLSRRAPLLQALSSGAPEPGRGVAVSCQGSVSAAGCSGGADPRGFGLAVGND</sequence>
<dbReference type="EC" id="3.4.19.13" evidence="6"/>
<comment type="caution">
    <text evidence="6">The sequence shown here is derived from an EMBL/GenBank/DDBJ whole genome shotgun (WGS) entry which is preliminary data.</text>
</comment>
<reference evidence="6 7" key="1">
    <citation type="submission" date="2020-08" db="EMBL/GenBank/DDBJ databases">
        <title>Genomic Encyclopedia of Type Strains, Phase IV (KMG-IV): sequencing the most valuable type-strain genomes for metagenomic binning, comparative biology and taxonomic classification.</title>
        <authorList>
            <person name="Goeker M."/>
        </authorList>
    </citation>
    <scope>NUCLEOTIDE SEQUENCE [LARGE SCALE GENOMIC DNA]</scope>
    <source>
        <strain evidence="6 7">DSM 25622</strain>
    </source>
</reference>
<evidence type="ECO:0000313" key="7">
    <source>
        <dbReference type="Proteomes" id="UP000580654"/>
    </source>
</evidence>
<dbReference type="AlphaFoldDB" id="A0A840XZ90"/>